<dbReference type="Pfam" id="PF26621">
    <property type="entry name" value="DUF8198"/>
    <property type="match status" value="1"/>
</dbReference>
<keyword evidence="3" id="KW-1185">Reference proteome</keyword>
<evidence type="ECO:0000259" key="1">
    <source>
        <dbReference type="Pfam" id="PF26621"/>
    </source>
</evidence>
<protein>
    <recommendedName>
        <fullName evidence="1">DUF8198 domain-containing protein</fullName>
    </recommendedName>
</protein>
<dbReference type="NCBIfam" id="NF047641">
    <property type="entry name" value="FFLEE_fam"/>
    <property type="match status" value="1"/>
</dbReference>
<dbReference type="InterPro" id="IPR058511">
    <property type="entry name" value="DUF8198"/>
</dbReference>
<accession>A0ABY6F3N5</accession>
<organism evidence="2 3">
    <name type="scientific">Moraxella nasicaprae</name>
    <dbReference type="NCBI Taxonomy" id="2904122"/>
    <lineage>
        <taxon>Bacteria</taxon>
        <taxon>Pseudomonadati</taxon>
        <taxon>Pseudomonadota</taxon>
        <taxon>Gammaproteobacteria</taxon>
        <taxon>Moraxellales</taxon>
        <taxon>Moraxellaceae</taxon>
        <taxon>Moraxella</taxon>
    </lineage>
</organism>
<gene>
    <name evidence="2" type="ORF">LU297_09155</name>
</gene>
<evidence type="ECO:0000313" key="2">
    <source>
        <dbReference type="EMBL" id="UXZ04716.1"/>
    </source>
</evidence>
<dbReference type="Proteomes" id="UP001063782">
    <property type="component" value="Chromosome"/>
</dbReference>
<reference evidence="2" key="1">
    <citation type="submission" date="2021-12" db="EMBL/GenBank/DDBJ databases">
        <title>taxonomy of Moraxella sp. ZY201224.</title>
        <authorList>
            <person name="Li F."/>
        </authorList>
    </citation>
    <scope>NUCLEOTIDE SEQUENCE</scope>
    <source>
        <strain evidence="2">ZY201224</strain>
    </source>
</reference>
<proteinExistence type="predicted"/>
<evidence type="ECO:0000313" key="3">
    <source>
        <dbReference type="Proteomes" id="UP001063782"/>
    </source>
</evidence>
<dbReference type="RefSeq" id="WP_263076208.1">
    <property type="nucleotide sequence ID" value="NZ_CP089977.1"/>
</dbReference>
<dbReference type="EMBL" id="CP089977">
    <property type="protein sequence ID" value="UXZ04716.1"/>
    <property type="molecule type" value="Genomic_DNA"/>
</dbReference>
<dbReference type="InterPro" id="IPR058063">
    <property type="entry name" value="FFLEE_fam"/>
</dbReference>
<feature type="domain" description="DUF8198" evidence="1">
    <location>
        <begin position="18"/>
        <end position="231"/>
    </location>
</feature>
<sequence>MSNISYLVQLLQHYQRLPHHRHQALFDALQQIQSWQIQRIYQTHATLFDNPKTAPLACYLIEQIYHNQSFDVIAQQLLTAGQNALSGVGKLEKLLPKHILDVGILGVQAGIEAIELDLVLAQAYLDGKYHQPDTATMRHLYQSSGNKSARIKQIQTIETVCQQCYEHFNSFLLFNAFKLAKKSAYQNGYQPLYDFIHDGLHAIRTIDDIQDFTQPFVAGELATIEQMHQTDDGI</sequence>
<name>A0ABY6F3N5_9GAMM</name>